<proteinExistence type="predicted"/>
<evidence type="ECO:0000313" key="2">
    <source>
        <dbReference type="EMBL" id="KAF3176151.1"/>
    </source>
</evidence>
<feature type="compositionally biased region" description="Basic and acidic residues" evidence="1">
    <location>
        <begin position="76"/>
        <end position="85"/>
    </location>
</feature>
<accession>A0A7C8KVC0</accession>
<comment type="caution">
    <text evidence="2">The sequence shown here is derived from an EMBL/GenBank/DDBJ whole genome shotgun (WGS) entry which is preliminary data.</text>
</comment>
<dbReference type="Proteomes" id="UP000479691">
    <property type="component" value="Unassembled WGS sequence"/>
</dbReference>
<dbReference type="AlphaFoldDB" id="A0A7C8KVC0"/>
<evidence type="ECO:0000313" key="3">
    <source>
        <dbReference type="Proteomes" id="UP000479691"/>
    </source>
</evidence>
<sequence>MPSSISSISTSSSYSSTATVSSTRSDIDHLAPIIPYLKLSKSQKGVLTTSKNLSESWKIATDGAIIMALRKERIEKQKHKEKEQWLRTYRKGNPMKGDEDEEGGGGGEEEGKTLEPGWLSKILDKKNR</sequence>
<feature type="region of interest" description="Disordered" evidence="1">
    <location>
        <begin position="76"/>
        <end position="128"/>
    </location>
</feature>
<organism evidence="2 3">
    <name type="scientific">Orbilia oligospora</name>
    <name type="common">Nematode-trapping fungus</name>
    <name type="synonym">Arthrobotrys oligospora</name>
    <dbReference type="NCBI Taxonomy" id="2813651"/>
    <lineage>
        <taxon>Eukaryota</taxon>
        <taxon>Fungi</taxon>
        <taxon>Dikarya</taxon>
        <taxon>Ascomycota</taxon>
        <taxon>Pezizomycotina</taxon>
        <taxon>Orbiliomycetes</taxon>
        <taxon>Orbiliales</taxon>
        <taxon>Orbiliaceae</taxon>
        <taxon>Orbilia</taxon>
    </lineage>
</organism>
<evidence type="ECO:0000256" key="1">
    <source>
        <dbReference type="SAM" id="MobiDB-lite"/>
    </source>
</evidence>
<gene>
    <name evidence="2" type="ORF">TWF788_008033</name>
</gene>
<feature type="region of interest" description="Disordered" evidence="1">
    <location>
        <begin position="1"/>
        <end position="23"/>
    </location>
</feature>
<protein>
    <submittedName>
        <fullName evidence="2">Uncharacterized protein</fullName>
    </submittedName>
</protein>
<reference evidence="2 3" key="1">
    <citation type="submission" date="2019-06" db="EMBL/GenBank/DDBJ databases">
        <authorList>
            <person name="Palmer J.M."/>
        </authorList>
    </citation>
    <scope>NUCLEOTIDE SEQUENCE [LARGE SCALE GENOMIC DNA]</scope>
    <source>
        <strain evidence="2 3">TWF788</strain>
    </source>
</reference>
<name>A0A7C8KVC0_ORBOL</name>
<dbReference type="EMBL" id="JAABOE010000049">
    <property type="protein sequence ID" value="KAF3176151.1"/>
    <property type="molecule type" value="Genomic_DNA"/>
</dbReference>